<sequence>MNRGQEASPPGHAPGRFTPQPRAANACPAPQATNKQARGQRLRAAPACTVQTDIILDKVGGVCHVILQSFCAYIPDNSDKVRKAIGNLKKVQEEAKNVRTSTDFGEI</sequence>
<evidence type="ECO:0000313" key="3">
    <source>
        <dbReference type="Proteomes" id="UP001066276"/>
    </source>
</evidence>
<comment type="caution">
    <text evidence="2">The sequence shown here is derived from an EMBL/GenBank/DDBJ whole genome shotgun (WGS) entry which is preliminary data.</text>
</comment>
<name>A0AAV7TER4_PLEWA</name>
<accession>A0AAV7TER4</accession>
<reference evidence="2" key="1">
    <citation type="journal article" date="2022" name="bioRxiv">
        <title>Sequencing and chromosome-scale assembly of the giantPleurodeles waltlgenome.</title>
        <authorList>
            <person name="Brown T."/>
            <person name="Elewa A."/>
            <person name="Iarovenko S."/>
            <person name="Subramanian E."/>
            <person name="Araus A.J."/>
            <person name="Petzold A."/>
            <person name="Susuki M."/>
            <person name="Suzuki K.-i.T."/>
            <person name="Hayashi T."/>
            <person name="Toyoda A."/>
            <person name="Oliveira C."/>
            <person name="Osipova E."/>
            <person name="Leigh N.D."/>
            <person name="Simon A."/>
            <person name="Yun M.H."/>
        </authorList>
    </citation>
    <scope>NUCLEOTIDE SEQUENCE</scope>
    <source>
        <strain evidence="2">20211129_DDA</strain>
        <tissue evidence="2">Liver</tissue>
    </source>
</reference>
<keyword evidence="3" id="KW-1185">Reference proteome</keyword>
<evidence type="ECO:0000313" key="2">
    <source>
        <dbReference type="EMBL" id="KAJ1174871.1"/>
    </source>
</evidence>
<dbReference type="Gene3D" id="1.10.287.210">
    <property type="match status" value="1"/>
</dbReference>
<feature type="region of interest" description="Disordered" evidence="1">
    <location>
        <begin position="1"/>
        <end position="43"/>
    </location>
</feature>
<evidence type="ECO:0000256" key="1">
    <source>
        <dbReference type="SAM" id="MobiDB-lite"/>
    </source>
</evidence>
<gene>
    <name evidence="2" type="ORF">NDU88_000162</name>
</gene>
<protein>
    <submittedName>
        <fullName evidence="2">Uncharacterized protein</fullName>
    </submittedName>
</protein>
<dbReference type="EMBL" id="JANPWB010000006">
    <property type="protein sequence ID" value="KAJ1174871.1"/>
    <property type="molecule type" value="Genomic_DNA"/>
</dbReference>
<dbReference type="AlphaFoldDB" id="A0AAV7TER4"/>
<dbReference type="Proteomes" id="UP001066276">
    <property type="component" value="Chromosome 3_2"/>
</dbReference>
<organism evidence="2 3">
    <name type="scientific">Pleurodeles waltl</name>
    <name type="common">Iberian ribbed newt</name>
    <dbReference type="NCBI Taxonomy" id="8319"/>
    <lineage>
        <taxon>Eukaryota</taxon>
        <taxon>Metazoa</taxon>
        <taxon>Chordata</taxon>
        <taxon>Craniata</taxon>
        <taxon>Vertebrata</taxon>
        <taxon>Euteleostomi</taxon>
        <taxon>Amphibia</taxon>
        <taxon>Batrachia</taxon>
        <taxon>Caudata</taxon>
        <taxon>Salamandroidea</taxon>
        <taxon>Salamandridae</taxon>
        <taxon>Pleurodelinae</taxon>
        <taxon>Pleurodeles</taxon>
    </lineage>
</organism>
<proteinExistence type="predicted"/>